<dbReference type="InterPro" id="IPR014729">
    <property type="entry name" value="Rossmann-like_a/b/a_fold"/>
</dbReference>
<keyword evidence="2" id="KW-0547">Nucleotide-binding</keyword>
<evidence type="ECO:0000256" key="5">
    <source>
        <dbReference type="ARBA" id="ARBA00023146"/>
    </source>
</evidence>
<dbReference type="EMBL" id="AYSL01000101">
    <property type="protein sequence ID" value="KTF08189.1"/>
    <property type="molecule type" value="Genomic_DNA"/>
</dbReference>
<comment type="caution">
    <text evidence="8">The sequence shown here is derived from an EMBL/GenBank/DDBJ whole genome shotgun (WGS) entry which is preliminary data.</text>
</comment>
<evidence type="ECO:0000256" key="3">
    <source>
        <dbReference type="ARBA" id="ARBA00022840"/>
    </source>
</evidence>
<dbReference type="Gene3D" id="3.40.50.620">
    <property type="entry name" value="HUPs"/>
    <property type="match status" value="1"/>
</dbReference>
<evidence type="ECO:0000256" key="6">
    <source>
        <dbReference type="ARBA" id="ARBA00030904"/>
    </source>
</evidence>
<dbReference type="InterPro" id="IPR015413">
    <property type="entry name" value="Methionyl/Leucyl_tRNA_Synth"/>
</dbReference>
<sequence>MSEKRRILVTSALPYANGSIHLGHLLEHIQTDIWTRFQRLRGNECYSVCADDAHGTPVMLKAQELGITPEEMVARTRAEHHQDLVDFHVNYDNYYVTHSPENKAFCEEIYTRLDNAGYISKRTINQLFDPEKEMFLP</sequence>
<dbReference type="GO" id="GO:0005829">
    <property type="term" value="C:cytosol"/>
    <property type="evidence" value="ECO:0007669"/>
    <property type="project" value="TreeGrafter"/>
</dbReference>
<evidence type="ECO:0000256" key="4">
    <source>
        <dbReference type="ARBA" id="ARBA00022917"/>
    </source>
</evidence>
<gene>
    <name evidence="8" type="ORF">MGSAQ_000315</name>
</gene>
<keyword evidence="1" id="KW-0436">Ligase</keyword>
<dbReference type="PRINTS" id="PR01041">
    <property type="entry name" value="TRNASYNTHMET"/>
</dbReference>
<proteinExistence type="predicted"/>
<evidence type="ECO:0000313" key="8">
    <source>
        <dbReference type="EMBL" id="KTF08189.1"/>
    </source>
</evidence>
<dbReference type="GO" id="GO:0005524">
    <property type="term" value="F:ATP binding"/>
    <property type="evidence" value="ECO:0007669"/>
    <property type="project" value="UniProtKB-KW"/>
</dbReference>
<reference evidence="8" key="1">
    <citation type="submission" date="2013-11" db="EMBL/GenBank/DDBJ databases">
        <title>Microbial diversity, functional groups and degradation webs in Northern and Southern Mediterranean and Red Sea marine crude oil polluted sites.</title>
        <authorList>
            <person name="Daffonchio D."/>
            <person name="Mapelli F."/>
            <person name="Ferrer M."/>
            <person name="Richter M."/>
            <person name="Cherif A."/>
            <person name="Malkawi H.I."/>
            <person name="Yakimov M.M."/>
            <person name="Abdel-Fattah Y.R."/>
            <person name="Blaghen M."/>
            <person name="Golyshin P.N."/>
            <person name="Kalogerakis N."/>
            <person name="Boon N."/>
            <person name="Magagnini M."/>
            <person name="Fava F."/>
        </authorList>
    </citation>
    <scope>NUCLEOTIDE SEQUENCE</scope>
</reference>
<dbReference type="SUPFAM" id="SSF52374">
    <property type="entry name" value="Nucleotidylyl transferase"/>
    <property type="match status" value="1"/>
</dbReference>
<dbReference type="InterPro" id="IPR023458">
    <property type="entry name" value="Met-tRNA_ligase_1"/>
</dbReference>
<feature type="non-terminal residue" evidence="8">
    <location>
        <position position="137"/>
    </location>
</feature>
<protein>
    <recommendedName>
        <fullName evidence="6">Methionyl-tRNA synthetase</fullName>
    </recommendedName>
</protein>
<keyword evidence="3" id="KW-0067">ATP-binding</keyword>
<accession>A0A1B6NXN2</accession>
<dbReference type="Pfam" id="PF09334">
    <property type="entry name" value="tRNA-synt_1g"/>
    <property type="match status" value="1"/>
</dbReference>
<dbReference type="PANTHER" id="PTHR45765:SF1">
    <property type="entry name" value="METHIONINE--TRNA LIGASE, CYTOPLASMIC"/>
    <property type="match status" value="1"/>
</dbReference>
<evidence type="ECO:0000259" key="7">
    <source>
        <dbReference type="Pfam" id="PF09334"/>
    </source>
</evidence>
<keyword evidence="4" id="KW-0648">Protein biosynthesis</keyword>
<organism evidence="8">
    <name type="scientific">marine sediment metagenome</name>
    <dbReference type="NCBI Taxonomy" id="412755"/>
    <lineage>
        <taxon>unclassified sequences</taxon>
        <taxon>metagenomes</taxon>
        <taxon>ecological metagenomes</taxon>
    </lineage>
</organism>
<dbReference type="AlphaFoldDB" id="A0A1B6NXN2"/>
<evidence type="ECO:0000256" key="2">
    <source>
        <dbReference type="ARBA" id="ARBA00022741"/>
    </source>
</evidence>
<feature type="domain" description="Methionyl/Leucyl tRNA synthetase" evidence="7">
    <location>
        <begin position="7"/>
        <end position="137"/>
    </location>
</feature>
<keyword evidence="5 8" id="KW-0030">Aminoacyl-tRNA synthetase</keyword>
<dbReference type="InterPro" id="IPR033911">
    <property type="entry name" value="MetRS_core"/>
</dbReference>
<dbReference type="PANTHER" id="PTHR45765">
    <property type="entry name" value="METHIONINE--TRNA LIGASE"/>
    <property type="match status" value="1"/>
</dbReference>
<dbReference type="InterPro" id="IPR001412">
    <property type="entry name" value="aa-tRNA-synth_I_CS"/>
</dbReference>
<dbReference type="GO" id="GO:0006431">
    <property type="term" value="P:methionyl-tRNA aminoacylation"/>
    <property type="evidence" value="ECO:0007669"/>
    <property type="project" value="InterPro"/>
</dbReference>
<evidence type="ECO:0000256" key="1">
    <source>
        <dbReference type="ARBA" id="ARBA00022598"/>
    </source>
</evidence>
<name>A0A1B6NXN2_9ZZZZ</name>
<dbReference type="GO" id="GO:0004825">
    <property type="term" value="F:methionine-tRNA ligase activity"/>
    <property type="evidence" value="ECO:0007669"/>
    <property type="project" value="InterPro"/>
</dbReference>
<dbReference type="PROSITE" id="PS00178">
    <property type="entry name" value="AA_TRNA_LIGASE_I"/>
    <property type="match status" value="1"/>
</dbReference>